<feature type="compositionally biased region" description="Basic residues" evidence="1">
    <location>
        <begin position="63"/>
        <end position="73"/>
    </location>
</feature>
<feature type="region of interest" description="Disordered" evidence="1">
    <location>
        <begin position="62"/>
        <end position="95"/>
    </location>
</feature>
<gene>
    <name evidence="2" type="ORF">Gotri_014589</name>
</gene>
<proteinExistence type="predicted"/>
<reference evidence="2 3" key="1">
    <citation type="journal article" date="2019" name="Genome Biol. Evol.">
        <title>Insights into the evolution of the New World diploid cottons (Gossypium, subgenus Houzingenia) based on genome sequencing.</title>
        <authorList>
            <person name="Grover C.E."/>
            <person name="Arick M.A. 2nd"/>
            <person name="Thrash A."/>
            <person name="Conover J.L."/>
            <person name="Sanders W.S."/>
            <person name="Peterson D.G."/>
            <person name="Frelichowski J.E."/>
            <person name="Scheffler J.A."/>
            <person name="Scheffler B.E."/>
            <person name="Wendel J.F."/>
        </authorList>
    </citation>
    <scope>NUCLEOTIDE SEQUENCE [LARGE SCALE GENOMIC DNA]</scope>
    <source>
        <strain evidence="2">8</strain>
        <tissue evidence="2">Leaf</tissue>
    </source>
</reference>
<protein>
    <submittedName>
        <fullName evidence="2">Uncharacterized protein</fullName>
    </submittedName>
</protein>
<keyword evidence="3" id="KW-1185">Reference proteome</keyword>
<evidence type="ECO:0000313" key="2">
    <source>
        <dbReference type="EMBL" id="MBA0765382.1"/>
    </source>
</evidence>
<dbReference type="Proteomes" id="UP000593568">
    <property type="component" value="Unassembled WGS sequence"/>
</dbReference>
<name>A0A7J9DX85_9ROSI</name>
<evidence type="ECO:0000256" key="1">
    <source>
        <dbReference type="SAM" id="MobiDB-lite"/>
    </source>
</evidence>
<dbReference type="AlphaFoldDB" id="A0A7J9DX85"/>
<comment type="caution">
    <text evidence="2">The sequence shown here is derived from an EMBL/GenBank/DDBJ whole genome shotgun (WGS) entry which is preliminary data.</text>
</comment>
<organism evidence="2 3">
    <name type="scientific">Gossypium trilobum</name>
    <dbReference type="NCBI Taxonomy" id="34281"/>
    <lineage>
        <taxon>Eukaryota</taxon>
        <taxon>Viridiplantae</taxon>
        <taxon>Streptophyta</taxon>
        <taxon>Embryophyta</taxon>
        <taxon>Tracheophyta</taxon>
        <taxon>Spermatophyta</taxon>
        <taxon>Magnoliopsida</taxon>
        <taxon>eudicotyledons</taxon>
        <taxon>Gunneridae</taxon>
        <taxon>Pentapetalae</taxon>
        <taxon>rosids</taxon>
        <taxon>malvids</taxon>
        <taxon>Malvales</taxon>
        <taxon>Malvaceae</taxon>
        <taxon>Malvoideae</taxon>
        <taxon>Gossypium</taxon>
    </lineage>
</organism>
<sequence length="115" mass="13403">MVEMHESDQVMQQIWCTQHIPQQPQELDDLHKIDVWGRLEEDWTTFHKKHHEKPYLLSVSKMSRQHRCRRTRRAPINPRSGGNVDEGSTSTPHAHKDSIVVQPLGQYGSFIPVTV</sequence>
<accession>A0A7J9DX85</accession>
<dbReference type="EMBL" id="JABEZW010000005">
    <property type="protein sequence ID" value="MBA0765382.1"/>
    <property type="molecule type" value="Genomic_DNA"/>
</dbReference>
<evidence type="ECO:0000313" key="3">
    <source>
        <dbReference type="Proteomes" id="UP000593568"/>
    </source>
</evidence>